<gene>
    <name evidence="8" type="ORF">F0357_10930</name>
</gene>
<dbReference type="NCBIfam" id="TIGR00687">
    <property type="entry name" value="pyridox_kin"/>
    <property type="match status" value="1"/>
</dbReference>
<dbReference type="Pfam" id="PF08543">
    <property type="entry name" value="Phos_pyr_kin"/>
    <property type="match status" value="1"/>
</dbReference>
<reference evidence="8 9" key="1">
    <citation type="submission" date="2019-09" db="EMBL/GenBank/DDBJ databases">
        <title>Segnochrobactrum spirostomi gen. nov., sp. nov., isolated from the ciliate Spirostomum cf. yagiui and description of a novel family, Segnochrobactraceae fam. nov. within the order Rhizobiales of the class Alphaproteobacteria.</title>
        <authorList>
            <person name="Akter S."/>
            <person name="Shazib S.U.A."/>
            <person name="Shin M.K."/>
        </authorList>
    </citation>
    <scope>NUCLEOTIDE SEQUENCE [LARGE SCALE GENOMIC DNA]</scope>
    <source>
        <strain evidence="8 9">Sp-1</strain>
    </source>
</reference>
<keyword evidence="2 8" id="KW-0808">Transferase</keyword>
<dbReference type="Gene3D" id="3.40.1190.20">
    <property type="match status" value="1"/>
</dbReference>
<dbReference type="GO" id="GO:0005524">
    <property type="term" value="F:ATP binding"/>
    <property type="evidence" value="ECO:0007669"/>
    <property type="project" value="UniProtKB-KW"/>
</dbReference>
<evidence type="ECO:0000256" key="1">
    <source>
        <dbReference type="ARBA" id="ARBA00012104"/>
    </source>
</evidence>
<accession>A0A6A7Y311</accession>
<evidence type="ECO:0000256" key="5">
    <source>
        <dbReference type="ARBA" id="ARBA00022840"/>
    </source>
</evidence>
<protein>
    <recommendedName>
        <fullName evidence="1">pyridoxal kinase</fullName>
        <ecNumber evidence="1">2.7.1.35</ecNumber>
    </recommendedName>
</protein>
<keyword evidence="3" id="KW-0547">Nucleotide-binding</keyword>
<evidence type="ECO:0000256" key="6">
    <source>
        <dbReference type="SAM" id="MobiDB-lite"/>
    </source>
</evidence>
<dbReference type="GO" id="GO:0008478">
    <property type="term" value="F:pyridoxal kinase activity"/>
    <property type="evidence" value="ECO:0007669"/>
    <property type="project" value="UniProtKB-EC"/>
</dbReference>
<evidence type="ECO:0000313" key="8">
    <source>
        <dbReference type="EMBL" id="MQT13146.1"/>
    </source>
</evidence>
<evidence type="ECO:0000313" key="9">
    <source>
        <dbReference type="Proteomes" id="UP000332515"/>
    </source>
</evidence>
<evidence type="ECO:0000259" key="7">
    <source>
        <dbReference type="Pfam" id="PF08543"/>
    </source>
</evidence>
<dbReference type="PANTHER" id="PTHR10534">
    <property type="entry name" value="PYRIDOXAL KINASE"/>
    <property type="match status" value="1"/>
</dbReference>
<name>A0A6A7Y311_9HYPH</name>
<dbReference type="PANTHER" id="PTHR10534:SF15">
    <property type="entry name" value="PYRIDOXINE_PYRIDOXAL_PYRIDOXAMINE KINASE"/>
    <property type="match status" value="1"/>
</dbReference>
<comment type="caution">
    <text evidence="8">The sequence shown here is derived from an EMBL/GenBank/DDBJ whole genome shotgun (WGS) entry which is preliminary data.</text>
</comment>
<dbReference type="SUPFAM" id="SSF53613">
    <property type="entry name" value="Ribokinase-like"/>
    <property type="match status" value="1"/>
</dbReference>
<keyword evidence="9" id="KW-1185">Reference proteome</keyword>
<proteinExistence type="predicted"/>
<keyword evidence="5" id="KW-0067">ATP-binding</keyword>
<dbReference type="GO" id="GO:0009443">
    <property type="term" value="P:pyridoxal 5'-phosphate salvage"/>
    <property type="evidence" value="ECO:0007669"/>
    <property type="project" value="InterPro"/>
</dbReference>
<dbReference type="InterPro" id="IPR004625">
    <property type="entry name" value="PyrdxlKinase"/>
</dbReference>
<feature type="region of interest" description="Disordered" evidence="6">
    <location>
        <begin position="1"/>
        <end position="37"/>
    </location>
</feature>
<dbReference type="GO" id="GO:0008902">
    <property type="term" value="F:hydroxymethylpyrimidine kinase activity"/>
    <property type="evidence" value="ECO:0007669"/>
    <property type="project" value="TreeGrafter"/>
</dbReference>
<dbReference type="InterPro" id="IPR029056">
    <property type="entry name" value="Ribokinase-like"/>
</dbReference>
<dbReference type="Proteomes" id="UP000332515">
    <property type="component" value="Unassembled WGS sequence"/>
</dbReference>
<dbReference type="EMBL" id="VWNA01000001">
    <property type="protein sequence ID" value="MQT13146.1"/>
    <property type="molecule type" value="Genomic_DNA"/>
</dbReference>
<dbReference type="GO" id="GO:0005829">
    <property type="term" value="C:cytosol"/>
    <property type="evidence" value="ECO:0007669"/>
    <property type="project" value="TreeGrafter"/>
</dbReference>
<dbReference type="AlphaFoldDB" id="A0A6A7Y311"/>
<keyword evidence="4 8" id="KW-0418">Kinase</keyword>
<evidence type="ECO:0000256" key="4">
    <source>
        <dbReference type="ARBA" id="ARBA00022777"/>
    </source>
</evidence>
<sequence length="331" mass="33459">MSDPASSNPTPSDPAASSSAAPAAAARTPQPGAPQPAGAKPAVILISSIVARGGVGTRVMTFTLERLGHRVWQVPTIFLPWHPGHGRATRIVPPDDAFAAALADLARAPWLAEVGAVISGYLGSAAQAEAVAGLVAALKAANPAALYVCDPVVGDEGGLYVPEATATAVRDVLLPIADVATPNVFELGWATGRTITTPDEAANAARALGPARVLATSAPAMMKGALATIFATPDSAYLAEHPRVEGAPNGVGDLICAMLTDALLSGAGAEAALTRAASTTYEMVVRSVKAGADELVYHAAQEAIVSPAARVQVRRLATASPRRVARPLTGG</sequence>
<organism evidence="8 9">
    <name type="scientific">Segnochrobactrum spirostomi</name>
    <dbReference type="NCBI Taxonomy" id="2608987"/>
    <lineage>
        <taxon>Bacteria</taxon>
        <taxon>Pseudomonadati</taxon>
        <taxon>Pseudomonadota</taxon>
        <taxon>Alphaproteobacteria</taxon>
        <taxon>Hyphomicrobiales</taxon>
        <taxon>Segnochrobactraceae</taxon>
        <taxon>Segnochrobactrum</taxon>
    </lineage>
</organism>
<feature type="domain" description="Pyridoxamine kinase/Phosphomethylpyrimidine kinase" evidence="7">
    <location>
        <begin position="114"/>
        <end position="292"/>
    </location>
</feature>
<dbReference type="EC" id="2.7.1.35" evidence="1"/>
<dbReference type="CDD" id="cd01173">
    <property type="entry name" value="pyridoxal_pyridoxamine_kinase"/>
    <property type="match status" value="1"/>
</dbReference>
<evidence type="ECO:0000256" key="3">
    <source>
        <dbReference type="ARBA" id="ARBA00022741"/>
    </source>
</evidence>
<dbReference type="InterPro" id="IPR013749">
    <property type="entry name" value="PM/HMP-P_kinase-1"/>
</dbReference>
<evidence type="ECO:0000256" key="2">
    <source>
        <dbReference type="ARBA" id="ARBA00022679"/>
    </source>
</evidence>